<sequence length="2342" mass="266396">MTHLLKKKTPFVFSKDCINAFETLKKNLIEALILVVPDWNLPFELMCDASDFTIGAVLGQQKTKHFQPIHHASKTMIEAQIHYTTTEKEMLAVVYAFRKFRPYLVLSKSIAYTDHSALKYLLSKQDAKPRFLWWNPRKDVLKNKDINENFPLETLGSLSSESTPWLVDIADFHAGNFIKKGLTSQQKKKFFKDVKHYFWDDPYLFRICADQIIRRCVHGQEVDYLSKWVEAKALPTNDTRVVVKFLKSLFSRFGTQMAIISDCGTHFCNDQFARVMTKYGVTQRIATAYHPQTSGQVEVSNRGLKRILEMTVGENRTSWSDKLDDAFWAFRIAFKTPIGCTPYKLVYGKSCHLPIELEHKAYWALKHVNFNLKTAGDHQKLQLNKFRDQAYENSLIYKERTKKLHDSKIKNRIFNVGGQVLLFNSRLKIFSGKLKTRWSGPFTITQVFSYGTVELSQLDGSNFKVNGDRVKHYFGGDIPSKRQNQFGLPPGKWRCEFQSMKSRCEEDVGNKLHKAFPLPVMEFPLPEEVPTVSKEQMDQQNPTLAKIPILDTGKFEQWQFRIQQYLQHEHYALWEVIEFGDFYEVPKDAENTGLASDGTGKKKGRTVTLTNDDMQKRKNDVKARTTLLMAIPDDHQLHFSKHKTAQELWAAILKISGGNEATKKTKKNLLKQQYGNFKAEGSETLEQTFNRLQVKVSHLEFMDIEIEHDDLNHKFLTSLAPEWLMHTIVWKNKSDLDTMSLDDLYNHLKVYESEVQKKSDSNSQNMDFISLAKHNSGNEEANTAIISTASTNVSTASANIRAASISQDTACAYIASQSGGSQIKFEDINQIDEDDIEEMDIKWNMALLSMRANRFWKKTRKKITIQGTEVAGFDKSKVEYFNCHKMGHFARECRAPRSQERGRRDNYRQGSKVKEQAPKALMTIDRVGWDWSYMANDEENHALVDNEEAPIEFALMTKTIAKNEVFDNSQCSKACKKNTDSLNSKITDLADKLIDSKNMLFHYKAALSQVEGRLTKFKNQKVKYCKKIRILEFKAESRANCIESLKKELKLIKNDKEGLETKLIDFQSASKDLDSLLESQRLDKNKERLGYSAVLPPSTQVYSPPKKDLSWTRLPEFVDDLRSHFRGLRVPPVSRNFSTDNRKFPTANRKFSTVNTKFPTADMGKKGNVVKASACWIWKPKQNSTAKGNISYLSDYEPFDGGYMSFSQRGCKITDKGTIKTGKLEFENVYFVKDLKYNLFSMSQICDSKNSVLFTDSECIVLGRDFKLIDDSNVLLRTPRQHNMYSIDLNNIVPHKDLTCLVAKASKDKCTKDAARQDVKKDVSFLIYIALPNWIHEVHLESSSMETPIPNVSSPFSTACLNDSQEPSSDTRLISKRVANQEETPSLDNILTLTNRFEDILGVTTNFDEPHGVEADVSNMETTITASPTPTLKIHKDHPKSQIIGPVDTPIQTKNKSKEVGEQSFIATIHQKTDPVLLQFYLFSCFLSQVEPKQNVWTLVDCPKEVRPIRTKWVLKNKKDERGIVIRNKARLVAQGHTQEDGIDYDEVFAPVARIKAIRLFLAYASFMGFTVYQMDVNSAFLYGTINDEVYVMQPPRFQDPEYPARVYKVEKAMYELHQAPRAWYALMHETFQMSAMGELNFFLGLQVLHRKDGIFLSQDKYVGDILKKFGYSDVRSAKHPHGQGESLGKGRPDIMFAVCACAKHQVTPKECHLHVVKRIFRYLKGHPKLGTLTIVATSTTEAEYVAVASGCGQVLWIQNQLLDYGDCFEKKLISVDHIHTDENVADLLTKPFDAGRFQYLVVSDTSRIEGIHRILMIGLTLIPLGTKILATIDGHLGTVTESSIRRNLKLNDEAGISSLPDAELFENLTRMGYKISPNQKFTFQKGQFSHKWKYLIHTIMQCLSPKSTGFNEFSSNISTALVCLATNMTYNFSKMIFDGMGEGSGTLTEPHHTPSPESQQTSPTTHSSPLLPPVNTAPILTITPIDTPQLRHYTRRARIAQSLAFPPVADELASPFRDVSQGEACLTVSCLEAKQDMTNIANTSTLPSDSTSRVTSLAVDEGRDDAPIKGRSLDEGEEVAERVSDDTEEMATVLTSMDAATILSSRVGVVEVTTGSGSIPTVGPPATEVPTGSDVVPKASSIFAIATVVTPYTRRKGKEKIVETDTPKKKKIARDAEIARIHAEEELQIMIDRMDKNNEVIAKHLQEYYQAVEDLTIGEKIELINELVKYQDHHSKILQYQAQQRKPWSKKQKRDYYTAVIKSHLGWKTKNFKEMTFEEIKAKLEQNSIKKVKTSKEVPEEVKPSEEVLEEKLKEMMQLVPVEEIYVKISLCHSSHTYYSF</sequence>
<dbReference type="Pfam" id="PF00665">
    <property type="entry name" value="rve"/>
    <property type="match status" value="1"/>
</dbReference>
<dbReference type="InterPro" id="IPR001584">
    <property type="entry name" value="Integrase_cat-core"/>
</dbReference>
<evidence type="ECO:0000259" key="4">
    <source>
        <dbReference type="PROSITE" id="PS50994"/>
    </source>
</evidence>
<evidence type="ECO:0000256" key="3">
    <source>
        <dbReference type="SAM" id="MobiDB-lite"/>
    </source>
</evidence>
<comment type="caution">
    <text evidence="5">The sequence shown here is derived from an EMBL/GenBank/DDBJ whole genome shotgun (WGS) entry which is preliminary data.</text>
</comment>
<dbReference type="PROSITE" id="PS50994">
    <property type="entry name" value="INTEGRASE"/>
    <property type="match status" value="1"/>
</dbReference>
<keyword evidence="2" id="KW-0511">Multifunctional enzyme</keyword>
<dbReference type="Gene3D" id="3.30.420.10">
    <property type="entry name" value="Ribonuclease H-like superfamily/Ribonuclease H"/>
    <property type="match status" value="1"/>
</dbReference>
<keyword evidence="1" id="KW-0378">Hydrolase</keyword>
<dbReference type="InterPro" id="IPR041577">
    <property type="entry name" value="RT_RNaseH_2"/>
</dbReference>
<dbReference type="InterPro" id="IPR012337">
    <property type="entry name" value="RNaseH-like_sf"/>
</dbReference>
<proteinExistence type="predicted"/>
<feature type="compositionally biased region" description="Basic and acidic residues" evidence="3">
    <location>
        <begin position="2061"/>
        <end position="2071"/>
    </location>
</feature>
<feature type="compositionally biased region" description="Polar residues" evidence="3">
    <location>
        <begin position="2043"/>
        <end position="2056"/>
    </location>
</feature>
<feature type="region of interest" description="Disordered" evidence="3">
    <location>
        <begin position="1944"/>
        <end position="1974"/>
    </location>
</feature>
<dbReference type="Pfam" id="PF14223">
    <property type="entry name" value="Retrotran_gag_2"/>
    <property type="match status" value="1"/>
</dbReference>
<dbReference type="Pfam" id="PF07727">
    <property type="entry name" value="RVT_2"/>
    <property type="match status" value="1"/>
</dbReference>
<dbReference type="CDD" id="cd09274">
    <property type="entry name" value="RNase_HI_RT_Ty3"/>
    <property type="match status" value="1"/>
</dbReference>
<dbReference type="GO" id="GO:0006508">
    <property type="term" value="P:proteolysis"/>
    <property type="evidence" value="ECO:0007669"/>
    <property type="project" value="UniProtKB-KW"/>
</dbReference>
<feature type="compositionally biased region" description="Low complexity" evidence="3">
    <location>
        <begin position="1956"/>
        <end position="1970"/>
    </location>
</feature>
<dbReference type="PANTHER" id="PTHR37984">
    <property type="entry name" value="PROTEIN CBG26694"/>
    <property type="match status" value="1"/>
</dbReference>
<dbReference type="SUPFAM" id="SSF56672">
    <property type="entry name" value="DNA/RNA polymerases"/>
    <property type="match status" value="1"/>
</dbReference>
<dbReference type="GO" id="GO:0008270">
    <property type="term" value="F:zinc ion binding"/>
    <property type="evidence" value="ECO:0007669"/>
    <property type="project" value="InterPro"/>
</dbReference>
<keyword evidence="5" id="KW-0808">Transferase</keyword>
<dbReference type="InterPro" id="IPR013103">
    <property type="entry name" value="RVT_2"/>
</dbReference>
<keyword evidence="1" id="KW-0645">Protease</keyword>
<feature type="region of interest" description="Disordered" evidence="3">
    <location>
        <begin position="2043"/>
        <end position="2071"/>
    </location>
</feature>
<dbReference type="SUPFAM" id="SSF53098">
    <property type="entry name" value="Ribonuclease H-like"/>
    <property type="match status" value="1"/>
</dbReference>
<dbReference type="GO" id="GO:0003964">
    <property type="term" value="F:RNA-directed DNA polymerase activity"/>
    <property type="evidence" value="ECO:0007669"/>
    <property type="project" value="UniProtKB-KW"/>
</dbReference>
<dbReference type="InterPro" id="IPR050951">
    <property type="entry name" value="Retrovirus_Pol_polyprotein"/>
</dbReference>
<protein>
    <submittedName>
        <fullName evidence="5">Reverse transcriptase domain-containing protein</fullName>
    </submittedName>
</protein>
<dbReference type="Gene3D" id="3.10.20.370">
    <property type="match status" value="1"/>
</dbReference>
<dbReference type="Pfam" id="PF17919">
    <property type="entry name" value="RT_RNaseH_2"/>
    <property type="match status" value="1"/>
</dbReference>
<name>A0A6L2LXW3_TANCI</name>
<dbReference type="GO" id="GO:0015074">
    <property type="term" value="P:DNA integration"/>
    <property type="evidence" value="ECO:0007669"/>
    <property type="project" value="InterPro"/>
</dbReference>
<dbReference type="GO" id="GO:0003676">
    <property type="term" value="F:nucleic acid binding"/>
    <property type="evidence" value="ECO:0007669"/>
    <property type="project" value="InterPro"/>
</dbReference>
<dbReference type="InterPro" id="IPR036875">
    <property type="entry name" value="Znf_CCHC_sf"/>
</dbReference>
<dbReference type="InterPro" id="IPR043502">
    <property type="entry name" value="DNA/RNA_pol_sf"/>
</dbReference>
<keyword evidence="5" id="KW-0695">RNA-directed DNA polymerase</keyword>
<dbReference type="SUPFAM" id="SSF57756">
    <property type="entry name" value="Retrovirus zinc finger-like domains"/>
    <property type="match status" value="1"/>
</dbReference>
<gene>
    <name evidence="5" type="ORF">Tci_038466</name>
</gene>
<dbReference type="EMBL" id="BKCJ010005392">
    <property type="protein sequence ID" value="GEU66488.1"/>
    <property type="molecule type" value="Genomic_DNA"/>
</dbReference>
<keyword evidence="5" id="KW-0548">Nucleotidyltransferase</keyword>
<evidence type="ECO:0000256" key="2">
    <source>
        <dbReference type="ARBA" id="ARBA00023268"/>
    </source>
</evidence>
<feature type="region of interest" description="Disordered" evidence="3">
    <location>
        <begin position="1429"/>
        <end position="1448"/>
    </location>
</feature>
<reference evidence="5" key="1">
    <citation type="journal article" date="2019" name="Sci. Rep.">
        <title>Draft genome of Tanacetum cinerariifolium, the natural source of mosquito coil.</title>
        <authorList>
            <person name="Yamashiro T."/>
            <person name="Shiraishi A."/>
            <person name="Satake H."/>
            <person name="Nakayama K."/>
        </authorList>
    </citation>
    <scope>NUCLEOTIDE SEQUENCE</scope>
</reference>
<dbReference type="Gene3D" id="4.10.60.10">
    <property type="entry name" value="Zinc finger, CCHC-type"/>
    <property type="match status" value="1"/>
</dbReference>
<organism evidence="5">
    <name type="scientific">Tanacetum cinerariifolium</name>
    <name type="common">Dalmatian daisy</name>
    <name type="synonym">Chrysanthemum cinerariifolium</name>
    <dbReference type="NCBI Taxonomy" id="118510"/>
    <lineage>
        <taxon>Eukaryota</taxon>
        <taxon>Viridiplantae</taxon>
        <taxon>Streptophyta</taxon>
        <taxon>Embryophyta</taxon>
        <taxon>Tracheophyta</taxon>
        <taxon>Spermatophyta</taxon>
        <taxon>Magnoliopsida</taxon>
        <taxon>eudicotyledons</taxon>
        <taxon>Gunneridae</taxon>
        <taxon>Pentapetalae</taxon>
        <taxon>asterids</taxon>
        <taxon>campanulids</taxon>
        <taxon>Asterales</taxon>
        <taxon>Asteraceae</taxon>
        <taxon>Asteroideae</taxon>
        <taxon>Anthemideae</taxon>
        <taxon>Anthemidinae</taxon>
        <taxon>Tanacetum</taxon>
    </lineage>
</organism>
<accession>A0A6L2LXW3</accession>
<feature type="domain" description="Integrase catalytic" evidence="4">
    <location>
        <begin position="182"/>
        <end position="350"/>
    </location>
</feature>
<dbReference type="PANTHER" id="PTHR37984:SF5">
    <property type="entry name" value="PROTEIN NYNRIN-LIKE"/>
    <property type="match status" value="1"/>
</dbReference>
<evidence type="ECO:0000313" key="5">
    <source>
        <dbReference type="EMBL" id="GEU66488.1"/>
    </source>
</evidence>
<evidence type="ECO:0000256" key="1">
    <source>
        <dbReference type="ARBA" id="ARBA00022670"/>
    </source>
</evidence>
<dbReference type="InterPro" id="IPR036397">
    <property type="entry name" value="RNaseH_sf"/>
</dbReference>
<dbReference type="GO" id="GO:0008233">
    <property type="term" value="F:peptidase activity"/>
    <property type="evidence" value="ECO:0007669"/>
    <property type="project" value="UniProtKB-KW"/>
</dbReference>